<feature type="repeat" description="WD" evidence="5">
    <location>
        <begin position="83"/>
        <end position="115"/>
    </location>
</feature>
<dbReference type="GO" id="GO:0005847">
    <property type="term" value="C:mRNA cleavage and polyadenylation specificity factor complex"/>
    <property type="evidence" value="ECO:0007669"/>
    <property type="project" value="TreeGrafter"/>
</dbReference>
<dbReference type="CDD" id="cd00200">
    <property type="entry name" value="WD40"/>
    <property type="match status" value="1"/>
</dbReference>
<comment type="subcellular location">
    <subcellularLocation>
        <location evidence="6">Nucleus</location>
    </subcellularLocation>
</comment>
<dbReference type="EMBL" id="NDIQ01000001">
    <property type="protein sequence ID" value="PRT53280.1"/>
    <property type="molecule type" value="Genomic_DNA"/>
</dbReference>
<evidence type="ECO:0000313" key="9">
    <source>
        <dbReference type="Proteomes" id="UP000238350"/>
    </source>
</evidence>
<keyword evidence="9" id="KW-1185">Reference proteome</keyword>
<keyword evidence="1 5" id="KW-0853">WD repeat</keyword>
<organism evidence="8 9">
    <name type="scientific">Wickerhamiella sorbophila</name>
    <dbReference type="NCBI Taxonomy" id="45607"/>
    <lineage>
        <taxon>Eukaryota</taxon>
        <taxon>Fungi</taxon>
        <taxon>Dikarya</taxon>
        <taxon>Ascomycota</taxon>
        <taxon>Saccharomycotina</taxon>
        <taxon>Dipodascomycetes</taxon>
        <taxon>Dipodascales</taxon>
        <taxon>Trichomonascaceae</taxon>
        <taxon>Wickerhamiella</taxon>
    </lineage>
</organism>
<dbReference type="Gene3D" id="2.130.10.10">
    <property type="entry name" value="YVTN repeat-like/Quinoprotein amine dehydrogenase"/>
    <property type="match status" value="4"/>
</dbReference>
<keyword evidence="2" id="KW-0677">Repeat</keyword>
<dbReference type="OrthoDB" id="16717at2759"/>
<dbReference type="InterPro" id="IPR001680">
    <property type="entry name" value="WD40_rpt"/>
</dbReference>
<dbReference type="PANTHER" id="PTHR22836:SF0">
    <property type="entry name" value="PRE-MRNA 3' END PROCESSING PROTEIN WDR33"/>
    <property type="match status" value="1"/>
</dbReference>
<dbReference type="PANTHER" id="PTHR22836">
    <property type="entry name" value="WD40 REPEAT PROTEIN"/>
    <property type="match status" value="1"/>
</dbReference>
<dbReference type="InterPro" id="IPR020472">
    <property type="entry name" value="WD40_PAC1"/>
</dbReference>
<feature type="repeat" description="WD" evidence="5">
    <location>
        <begin position="167"/>
        <end position="208"/>
    </location>
</feature>
<comment type="function">
    <text evidence="3">Required for 3'-end cleavage and polyadenylation of pre-mRNAs. Also involved in chromosome segregation where it has a role in chromosome attachment to the mitotic spindle.</text>
</comment>
<accession>A0A2T0FE88</accession>
<dbReference type="PROSITE" id="PS50082">
    <property type="entry name" value="WD_REPEATS_2"/>
    <property type="match status" value="5"/>
</dbReference>
<sequence>MRADPLQVRPEPSFIHQMAPQMLWRNHPATALCTSFVHMSVNKTRQPVICISWTPEGRRILTGASSGEFTLWHGMTFNFESLMQAHENEIRALAYSHSGDWLLSGDRDGTLKVWQPNFNNVNIVSGAHRESLSGISWSPTDAKFVTGSDDSTAKVWSFATMAEETTLTGHGWDVKCVDWHPSLSLIATGSKDNTVKLWDPRQAKNLSTLHGFKNTLTRTKFQTLGGQYLLASASRDNTARIFDLRMMQHVLVLRGHEADVTALAWHPVHPELLSTATRDGTINHFLLDSQLAENSSGLLPAASIPKAHGWPVWDLAYHPAGHLLCSGSNDKSVRFWARGRPGDPTAFKTRFYTDAVEVSVPERRKKEHTAIPGLNLDTEPANGLPADIS</sequence>
<evidence type="ECO:0000256" key="6">
    <source>
        <dbReference type="RuleBase" id="RU369034"/>
    </source>
</evidence>
<feature type="repeat" description="WD" evidence="5">
    <location>
        <begin position="125"/>
        <end position="166"/>
    </location>
</feature>
<evidence type="ECO:0000256" key="2">
    <source>
        <dbReference type="ARBA" id="ARBA00022737"/>
    </source>
</evidence>
<feature type="repeat" description="WD" evidence="5">
    <location>
        <begin position="41"/>
        <end position="72"/>
    </location>
</feature>
<feature type="repeat" description="WD" evidence="5">
    <location>
        <begin position="305"/>
        <end position="336"/>
    </location>
</feature>
<name>A0A2T0FE88_9ASCO</name>
<evidence type="ECO:0000256" key="7">
    <source>
        <dbReference type="SAM" id="MobiDB-lite"/>
    </source>
</evidence>
<dbReference type="Proteomes" id="UP000238350">
    <property type="component" value="Unassembled WGS sequence"/>
</dbReference>
<comment type="caution">
    <text evidence="8">The sequence shown here is derived from an EMBL/GenBank/DDBJ whole genome shotgun (WGS) entry which is preliminary data.</text>
</comment>
<dbReference type="Pfam" id="PF00400">
    <property type="entry name" value="WD40"/>
    <property type="match status" value="5"/>
</dbReference>
<dbReference type="SUPFAM" id="SSF50978">
    <property type="entry name" value="WD40 repeat-like"/>
    <property type="match status" value="1"/>
</dbReference>
<evidence type="ECO:0000256" key="5">
    <source>
        <dbReference type="PROSITE-ProRule" id="PRU00221"/>
    </source>
</evidence>
<dbReference type="PRINTS" id="PR00320">
    <property type="entry name" value="GPROTEINBRPT"/>
</dbReference>
<dbReference type="InterPro" id="IPR036322">
    <property type="entry name" value="WD40_repeat_dom_sf"/>
</dbReference>
<keyword evidence="6" id="KW-0507">mRNA processing</keyword>
<gene>
    <name evidence="8" type="ORF">B9G98_00900</name>
</gene>
<dbReference type="GeneID" id="36514649"/>
<dbReference type="STRING" id="45607.A0A2T0FE88"/>
<dbReference type="InterPro" id="IPR045245">
    <property type="entry name" value="Pfs2-like"/>
</dbReference>
<feature type="region of interest" description="Disordered" evidence="7">
    <location>
        <begin position="369"/>
        <end position="389"/>
    </location>
</feature>
<reference evidence="8 9" key="1">
    <citation type="submission" date="2017-04" db="EMBL/GenBank/DDBJ databases">
        <title>Genome sequencing of [Candida] sorbophila.</title>
        <authorList>
            <person name="Ahn J.O."/>
        </authorList>
    </citation>
    <scope>NUCLEOTIDE SEQUENCE [LARGE SCALE GENOMIC DNA]</scope>
    <source>
        <strain evidence="8 9">DS02</strain>
    </source>
</reference>
<dbReference type="RefSeq" id="XP_024663226.1">
    <property type="nucleotide sequence ID" value="XM_024807458.1"/>
</dbReference>
<dbReference type="InterPro" id="IPR015943">
    <property type="entry name" value="WD40/YVTN_repeat-like_dom_sf"/>
</dbReference>
<keyword evidence="6" id="KW-0539">Nucleus</keyword>
<evidence type="ECO:0000256" key="4">
    <source>
        <dbReference type="ARBA" id="ARBA00026154"/>
    </source>
</evidence>
<dbReference type="AlphaFoldDB" id="A0A2T0FE88"/>
<proteinExistence type="predicted"/>
<dbReference type="PROSITE" id="PS50294">
    <property type="entry name" value="WD_REPEATS_REGION"/>
    <property type="match status" value="4"/>
</dbReference>
<evidence type="ECO:0000256" key="3">
    <source>
        <dbReference type="ARBA" id="ARBA00025498"/>
    </source>
</evidence>
<evidence type="ECO:0000313" key="8">
    <source>
        <dbReference type="EMBL" id="PRT53280.1"/>
    </source>
</evidence>
<protein>
    <recommendedName>
        <fullName evidence="4 6">Polyadenylation factor subunit 2</fullName>
    </recommendedName>
</protein>
<dbReference type="GO" id="GO:0031124">
    <property type="term" value="P:mRNA 3'-end processing"/>
    <property type="evidence" value="ECO:0007669"/>
    <property type="project" value="UniProtKB-UniRule"/>
</dbReference>
<evidence type="ECO:0000256" key="1">
    <source>
        <dbReference type="ARBA" id="ARBA00022574"/>
    </source>
</evidence>
<dbReference type="SMART" id="SM00320">
    <property type="entry name" value="WD40"/>
    <property type="match status" value="7"/>
</dbReference>